<sequence>MSARNISTSKDSAEGNMSDDDKDFLDSLEKEASEYNKDVEIDRIRKAFSLDAYAVLDLQPGVTEKDIKIQYRKISLLIHPDKTKNPAAPDAFDRLKKAQTALLDEKQREYLDECIADARRLLIREHKYTLDSPELKTDEFKVEWRKKTVQVLLEEEARRRRQLKARLQEEGREQRKEEEELEARKRKRDNEKKWEDTREERIGSWRDFQKGRKPGGDEKKKKKKMKWIKLCLPEKPTPRPEPRSANLTSNTSMTEPTAKNAPYRPQDHLKPFPPLSSTTSQPLKQSTPSNEVPDPNQNGTAYTNNQPTNDSTDDEPIPPLPTVIERIHARVQVFLNESHAPDTLLASVQRQTRISLEVVSSALQRYKLSELSISYNGGKDCLVLLILFLAGLHPSRVGNDSHPTTANANDTNSSPADLDAEAQIAAATVIPAIYALPPDPFDAVEDFVISSAEAYHLAITKYTTAPPDSTLRSSFEDYLARHPGIRAIFVGTRRTDPHGAQLTHFDRTDGGWPDFVRVHPVIDWHYAEIWAFIRHLDLKYCSLYDEGYTSLGGTSDTHPNPRLRLGAQADGQYLPAYELTEDLEERLGRN</sequence>
<evidence type="ECO:0000256" key="4">
    <source>
        <dbReference type="ARBA" id="ARBA00022643"/>
    </source>
</evidence>
<dbReference type="AlphaFoldDB" id="A0A1V6YF86"/>
<evidence type="ECO:0000256" key="11">
    <source>
        <dbReference type="ARBA" id="ARBA00031871"/>
    </source>
</evidence>
<feature type="compositionally biased region" description="Polar residues" evidence="13">
    <location>
        <begin position="1"/>
        <end position="10"/>
    </location>
</feature>
<evidence type="ECO:0000256" key="6">
    <source>
        <dbReference type="ARBA" id="ARBA00022695"/>
    </source>
</evidence>
<dbReference type="FunFam" id="3.40.50.620:FF:000187">
    <property type="entry name" value="Probable FAD synthetase"/>
    <property type="match status" value="1"/>
</dbReference>
<evidence type="ECO:0000256" key="2">
    <source>
        <dbReference type="ARBA" id="ARBA00012393"/>
    </source>
</evidence>
<feature type="compositionally biased region" description="Basic and acidic residues" evidence="13">
    <location>
        <begin position="167"/>
        <end position="178"/>
    </location>
</feature>
<dbReference type="InterPro" id="IPR014729">
    <property type="entry name" value="Rossmann-like_a/b/a_fold"/>
</dbReference>
<evidence type="ECO:0000256" key="5">
    <source>
        <dbReference type="ARBA" id="ARBA00022679"/>
    </source>
</evidence>
<evidence type="ECO:0000256" key="13">
    <source>
        <dbReference type="SAM" id="MobiDB-lite"/>
    </source>
</evidence>
<keyword evidence="5" id="KW-0808">Transferase</keyword>
<dbReference type="OrthoDB" id="270728at2759"/>
<evidence type="ECO:0000256" key="10">
    <source>
        <dbReference type="ARBA" id="ARBA00031145"/>
    </source>
</evidence>
<dbReference type="GO" id="GO:0005524">
    <property type="term" value="F:ATP binding"/>
    <property type="evidence" value="ECO:0007669"/>
    <property type="project" value="UniProtKB-KW"/>
</dbReference>
<evidence type="ECO:0000256" key="9">
    <source>
        <dbReference type="ARBA" id="ARBA00022840"/>
    </source>
</evidence>
<dbReference type="SMART" id="SM00271">
    <property type="entry name" value="DnaJ"/>
    <property type="match status" value="1"/>
</dbReference>
<dbReference type="PROSITE" id="PS50076">
    <property type="entry name" value="DNAJ_2"/>
    <property type="match status" value="1"/>
</dbReference>
<feature type="region of interest" description="Disordered" evidence="13">
    <location>
        <begin position="1"/>
        <end position="25"/>
    </location>
</feature>
<reference evidence="16" key="1">
    <citation type="journal article" date="2017" name="Nat. Microbiol.">
        <title>Global analysis of biosynthetic gene clusters reveals vast potential of secondary metabolite production in Penicillium species.</title>
        <authorList>
            <person name="Nielsen J.C."/>
            <person name="Grijseels S."/>
            <person name="Prigent S."/>
            <person name="Ji B."/>
            <person name="Dainat J."/>
            <person name="Nielsen K.F."/>
            <person name="Frisvad J.C."/>
            <person name="Workman M."/>
            <person name="Nielsen J."/>
        </authorList>
    </citation>
    <scope>NUCLEOTIDE SEQUENCE [LARGE SCALE GENOMIC DNA]</scope>
    <source>
        <strain evidence="16">IBT 13039</strain>
    </source>
</reference>
<dbReference type="PANTHER" id="PTHR23293:SF9">
    <property type="entry name" value="FAD SYNTHASE"/>
    <property type="match status" value="1"/>
</dbReference>
<evidence type="ECO:0000259" key="14">
    <source>
        <dbReference type="PROSITE" id="PS50076"/>
    </source>
</evidence>
<gene>
    <name evidence="15" type="ORF">PENNAL_c0022G10696</name>
</gene>
<keyword evidence="7" id="KW-0547">Nucleotide-binding</keyword>
<keyword evidence="6" id="KW-0548">Nucleotidyltransferase</keyword>
<evidence type="ECO:0000256" key="3">
    <source>
        <dbReference type="ARBA" id="ARBA00022630"/>
    </source>
</evidence>
<protein>
    <recommendedName>
        <fullName evidence="2">FAD synthase</fullName>
        <ecNumber evidence="2">2.7.7.2</ecNumber>
    </recommendedName>
    <alternativeName>
        <fullName evidence="10">FAD pyrophosphorylase</fullName>
    </alternativeName>
    <alternativeName>
        <fullName evidence="11">FMN adenylyltransferase</fullName>
    </alternativeName>
</protein>
<evidence type="ECO:0000256" key="1">
    <source>
        <dbReference type="ARBA" id="ARBA00004726"/>
    </source>
</evidence>
<dbReference type="Pfam" id="PF01507">
    <property type="entry name" value="PAPS_reduct"/>
    <property type="match status" value="1"/>
</dbReference>
<comment type="catalytic activity">
    <reaction evidence="12">
        <text>FMN + ATP + H(+) = FAD + diphosphate</text>
        <dbReference type="Rhea" id="RHEA:17237"/>
        <dbReference type="ChEBI" id="CHEBI:15378"/>
        <dbReference type="ChEBI" id="CHEBI:30616"/>
        <dbReference type="ChEBI" id="CHEBI:33019"/>
        <dbReference type="ChEBI" id="CHEBI:57692"/>
        <dbReference type="ChEBI" id="CHEBI:58210"/>
        <dbReference type="EC" id="2.7.7.2"/>
    </reaction>
</comment>
<evidence type="ECO:0000256" key="8">
    <source>
        <dbReference type="ARBA" id="ARBA00022827"/>
    </source>
</evidence>
<dbReference type="EMBL" id="MOOB01000022">
    <property type="protein sequence ID" value="OQE86159.1"/>
    <property type="molecule type" value="Genomic_DNA"/>
</dbReference>
<dbReference type="InterPro" id="IPR001623">
    <property type="entry name" value="DnaJ_domain"/>
</dbReference>
<dbReference type="Gene3D" id="3.40.50.620">
    <property type="entry name" value="HUPs"/>
    <property type="match status" value="1"/>
</dbReference>
<dbReference type="Pfam" id="PF00226">
    <property type="entry name" value="DnaJ"/>
    <property type="match status" value="1"/>
</dbReference>
<feature type="compositionally biased region" description="Polar residues" evidence="13">
    <location>
        <begin position="245"/>
        <end position="257"/>
    </location>
</feature>
<feature type="region of interest" description="Disordered" evidence="13">
    <location>
        <begin position="167"/>
        <end position="320"/>
    </location>
</feature>
<keyword evidence="8" id="KW-0274">FAD</keyword>
<dbReference type="STRING" id="60175.A0A1V6YF86"/>
<dbReference type="GO" id="GO:0003919">
    <property type="term" value="F:FMN adenylyltransferase activity"/>
    <property type="evidence" value="ECO:0007669"/>
    <property type="project" value="UniProtKB-EC"/>
</dbReference>
<dbReference type="SUPFAM" id="SSF52402">
    <property type="entry name" value="Adenine nucleotide alpha hydrolases-like"/>
    <property type="match status" value="1"/>
</dbReference>
<feature type="compositionally biased region" description="Polar residues" evidence="13">
    <location>
        <begin position="275"/>
        <end position="310"/>
    </location>
</feature>
<comment type="caution">
    <text evidence="15">The sequence shown here is derived from an EMBL/GenBank/DDBJ whole genome shotgun (WGS) entry which is preliminary data.</text>
</comment>
<feature type="domain" description="J" evidence="14">
    <location>
        <begin position="51"/>
        <end position="115"/>
    </location>
</feature>
<comment type="pathway">
    <text evidence="1">Cofactor biosynthesis; FAD biosynthesis; FAD from FMN: step 1/1.</text>
</comment>
<dbReference type="EC" id="2.7.7.2" evidence="2"/>
<proteinExistence type="predicted"/>
<dbReference type="PANTHER" id="PTHR23293">
    <property type="entry name" value="FAD SYNTHETASE-RELATED FMN ADENYLYLTRANSFERASE"/>
    <property type="match status" value="1"/>
</dbReference>
<keyword evidence="4" id="KW-0288">FMN</keyword>
<dbReference type="GO" id="GO:0006747">
    <property type="term" value="P:FAD biosynthetic process"/>
    <property type="evidence" value="ECO:0007669"/>
    <property type="project" value="TreeGrafter"/>
</dbReference>
<dbReference type="SUPFAM" id="SSF46565">
    <property type="entry name" value="Chaperone J-domain"/>
    <property type="match status" value="1"/>
</dbReference>
<dbReference type="PRINTS" id="PR00625">
    <property type="entry name" value="JDOMAIN"/>
</dbReference>
<dbReference type="InterPro" id="IPR036869">
    <property type="entry name" value="J_dom_sf"/>
</dbReference>
<dbReference type="OMA" id="NGSAKIM"/>
<dbReference type="CDD" id="cd06257">
    <property type="entry name" value="DnaJ"/>
    <property type="match status" value="1"/>
</dbReference>
<organism evidence="15 16">
    <name type="scientific">Penicillium nalgiovense</name>
    <dbReference type="NCBI Taxonomy" id="60175"/>
    <lineage>
        <taxon>Eukaryota</taxon>
        <taxon>Fungi</taxon>
        <taxon>Dikarya</taxon>
        <taxon>Ascomycota</taxon>
        <taxon>Pezizomycotina</taxon>
        <taxon>Eurotiomycetes</taxon>
        <taxon>Eurotiomycetidae</taxon>
        <taxon>Eurotiales</taxon>
        <taxon>Aspergillaceae</taxon>
        <taxon>Penicillium</taxon>
    </lineage>
</organism>
<accession>A0A1V6YF86</accession>
<evidence type="ECO:0000313" key="16">
    <source>
        <dbReference type="Proteomes" id="UP000191691"/>
    </source>
</evidence>
<dbReference type="Gene3D" id="1.10.287.110">
    <property type="entry name" value="DnaJ domain"/>
    <property type="match status" value="1"/>
</dbReference>
<keyword evidence="16" id="KW-1185">Reference proteome</keyword>
<dbReference type="InterPro" id="IPR002500">
    <property type="entry name" value="PAPS_reduct_dom"/>
</dbReference>
<dbReference type="Proteomes" id="UP000191691">
    <property type="component" value="Unassembled WGS sequence"/>
</dbReference>
<name>A0A1V6YF86_PENNA</name>
<evidence type="ECO:0000313" key="15">
    <source>
        <dbReference type="EMBL" id="OQE86159.1"/>
    </source>
</evidence>
<feature type="compositionally biased region" description="Basic and acidic residues" evidence="13">
    <location>
        <begin position="188"/>
        <end position="219"/>
    </location>
</feature>
<dbReference type="CDD" id="cd23948">
    <property type="entry name" value="FAD_synthase"/>
    <property type="match status" value="1"/>
</dbReference>
<evidence type="ECO:0000256" key="12">
    <source>
        <dbReference type="ARBA" id="ARBA00049494"/>
    </source>
</evidence>
<keyword evidence="9" id="KW-0067">ATP-binding</keyword>
<evidence type="ECO:0000256" key="7">
    <source>
        <dbReference type="ARBA" id="ARBA00022741"/>
    </source>
</evidence>
<keyword evidence="3" id="KW-0285">Flavoprotein</keyword>